<evidence type="ECO:0000259" key="1">
    <source>
        <dbReference type="Pfam" id="PF04293"/>
    </source>
</evidence>
<proteinExistence type="predicted"/>
<dbReference type="EMBL" id="QDKL01000003">
    <property type="protein sequence ID" value="RZF20545.1"/>
    <property type="molecule type" value="Genomic_DNA"/>
</dbReference>
<dbReference type="Proteomes" id="UP000443582">
    <property type="component" value="Unassembled WGS sequence"/>
</dbReference>
<protein>
    <submittedName>
        <fullName evidence="3">SpoVR family protein</fullName>
    </submittedName>
</protein>
<name>A0ABY0IC47_9BACT</name>
<dbReference type="InterPro" id="IPR057008">
    <property type="entry name" value="SpoVR-like_C"/>
</dbReference>
<feature type="domain" description="SpoVR protein-like N-terminal" evidence="1">
    <location>
        <begin position="10"/>
        <end position="421"/>
    </location>
</feature>
<dbReference type="Pfam" id="PF24755">
    <property type="entry name" value="SpoVR_C"/>
    <property type="match status" value="1"/>
</dbReference>
<gene>
    <name evidence="3" type="ORF">DAY19_11195</name>
</gene>
<evidence type="ECO:0000313" key="4">
    <source>
        <dbReference type="Proteomes" id="UP000443582"/>
    </source>
</evidence>
<dbReference type="PANTHER" id="PTHR30029">
    <property type="entry name" value="STAGE V SPORULATION PROTEIN R"/>
    <property type="match status" value="1"/>
</dbReference>
<dbReference type="InterPro" id="IPR007390">
    <property type="entry name" value="Spore_V_R"/>
</dbReference>
<sequence length="493" mass="58248">MERTKPLSGELAKLRDEVLGYALDYGLDFYPVVFEVCDYDTVCILAANGGFPTRYPHWRFGLEYDRLAKGNTYGFQKIYELVINTDPCYAYLLSSNRYVDQKLVMAHVYGHADFFKNNAWFRHTDRRMMDVMANHGTKIRRYMDRYGQDTVEEFIDTILSFENLLDVNVLFQGEVKQATSADEEYEHKDERSQVLRSFMNSKMARGEADEDVVERKKTPLELLDDEVRGTRDIMSFLMQHAPIEEWQADVIGILREEAYYFLPQRMTKIMNEGWASYWHSKILTKKALNSSEIIDFADIHSGVMAMSKQNINPYKIGIELMRDIEYRWDTGKFGKEYQECTNLQEKENWHIETNQGREKIFEVRRTHNDITFIDEFFTEEFCNRMQLFTYKYNSRTGRNEIETRDFKEIKSKLLNQLTNFGSPIIEVESANHKNRGELLLRHVHQGVDLDLTQASDTMANIYKVWKRPVSIETVVEDKRIRYIFDGLEFKEDK</sequence>
<reference evidence="4" key="1">
    <citation type="journal article" date="2019" name="Int. J. Syst. Evol. Microbiol.">
        <title>Halobacteriovorax valvorus sp. nov., a novel prokaryotic predator isolated from coastal seawater of China.</title>
        <authorList>
            <person name="Chen M.-X."/>
        </authorList>
    </citation>
    <scope>NUCLEOTIDE SEQUENCE [LARGE SCALE GENOMIC DNA]</scope>
    <source>
        <strain evidence="4">BL9</strain>
    </source>
</reference>
<dbReference type="InterPro" id="IPR056174">
    <property type="entry name" value="SpoVR_N"/>
</dbReference>
<dbReference type="RefSeq" id="WP_115362465.1">
    <property type="nucleotide sequence ID" value="NZ_QDKL01000003.1"/>
</dbReference>
<feature type="domain" description="SpoVR-like C-terminal" evidence="2">
    <location>
        <begin position="423"/>
        <end position="474"/>
    </location>
</feature>
<accession>A0ABY0IC47</accession>
<comment type="caution">
    <text evidence="3">The sequence shown here is derived from an EMBL/GenBank/DDBJ whole genome shotgun (WGS) entry which is preliminary data.</text>
</comment>
<keyword evidence="4" id="KW-1185">Reference proteome</keyword>
<organism evidence="3 4">
    <name type="scientific">Halobacteriovorax vibrionivorans</name>
    <dbReference type="NCBI Taxonomy" id="2152716"/>
    <lineage>
        <taxon>Bacteria</taxon>
        <taxon>Pseudomonadati</taxon>
        <taxon>Bdellovibrionota</taxon>
        <taxon>Bacteriovoracia</taxon>
        <taxon>Bacteriovoracales</taxon>
        <taxon>Halobacteriovoraceae</taxon>
        <taxon>Halobacteriovorax</taxon>
    </lineage>
</organism>
<dbReference type="PANTHER" id="PTHR30029:SF2">
    <property type="entry name" value="STAGE V SPORULATION PROTEIN R"/>
    <property type="match status" value="1"/>
</dbReference>
<dbReference type="Pfam" id="PF04293">
    <property type="entry name" value="SpoVR"/>
    <property type="match status" value="1"/>
</dbReference>
<evidence type="ECO:0000259" key="2">
    <source>
        <dbReference type="Pfam" id="PF24755"/>
    </source>
</evidence>
<evidence type="ECO:0000313" key="3">
    <source>
        <dbReference type="EMBL" id="RZF20545.1"/>
    </source>
</evidence>